<keyword evidence="2 6" id="KW-0540">Nuclease</keyword>
<protein>
    <recommendedName>
        <fullName evidence="6">Probable ribonuclease FAU-1</fullName>
        <ecNumber evidence="6">3.1.26.-</ecNumber>
    </recommendedName>
    <alternativeName>
        <fullName evidence="6">RNA-binding protein FAU-1</fullName>
    </alternativeName>
</protein>
<evidence type="ECO:0000313" key="8">
    <source>
        <dbReference type="EMBL" id="RJX51118.1"/>
    </source>
</evidence>
<dbReference type="EMBL" id="QMDW01000003">
    <property type="protein sequence ID" value="RJX51118.1"/>
    <property type="molecule type" value="Genomic_DNA"/>
</dbReference>
<reference evidence="8 9" key="1">
    <citation type="submission" date="2018-06" db="EMBL/GenBank/DDBJ databases">
        <title>Halonotius sp. F13-13 a new haloarchaeeon isolated from a solar saltern from Isla Cristina, Huelva, Spain.</title>
        <authorList>
            <person name="Duran-Viseras A."/>
            <person name="Sanchez-Porro C."/>
            <person name="Ventosa A."/>
        </authorList>
    </citation>
    <scope>NUCLEOTIDE SEQUENCE [LARGE SCALE GENOMIC DNA]</scope>
    <source>
        <strain evidence="8 9">CECT 7525</strain>
    </source>
</reference>
<dbReference type="InterPro" id="IPR007295">
    <property type="entry name" value="DUF402"/>
</dbReference>
<dbReference type="InterPro" id="IPR003029">
    <property type="entry name" value="S1_domain"/>
</dbReference>
<dbReference type="SUPFAM" id="SSF50249">
    <property type="entry name" value="Nucleic acid-binding proteins"/>
    <property type="match status" value="1"/>
</dbReference>
<dbReference type="PROSITE" id="PS50126">
    <property type="entry name" value="S1"/>
    <property type="match status" value="1"/>
</dbReference>
<dbReference type="InterPro" id="IPR012340">
    <property type="entry name" value="NA-bd_OB-fold"/>
</dbReference>
<dbReference type="HAMAP" id="MF_01910">
    <property type="entry name" value="RNA_binding_AU_1"/>
    <property type="match status" value="1"/>
</dbReference>
<dbReference type="PANTHER" id="PTHR39159:SF1">
    <property type="entry name" value="UPF0374 PROTEIN YGAC"/>
    <property type="match status" value="1"/>
</dbReference>
<dbReference type="GO" id="GO:0006364">
    <property type="term" value="P:rRNA processing"/>
    <property type="evidence" value="ECO:0007669"/>
    <property type="project" value="UniProtKB-UniRule"/>
</dbReference>
<dbReference type="InterPro" id="IPR016730">
    <property type="entry name" value="RNA-bd_FAU-1"/>
</dbReference>
<evidence type="ECO:0000256" key="1">
    <source>
        <dbReference type="ARBA" id="ARBA00022552"/>
    </source>
</evidence>
<keyword evidence="5 6" id="KW-0694">RNA-binding</keyword>
<dbReference type="Gene3D" id="2.40.380.10">
    <property type="entry name" value="FomD-like"/>
    <property type="match status" value="1"/>
</dbReference>
<dbReference type="SUPFAM" id="SSF159234">
    <property type="entry name" value="FomD-like"/>
    <property type="match status" value="1"/>
</dbReference>
<gene>
    <name evidence="6" type="primary">fau-1</name>
    <name evidence="8" type="ORF">DP106_03275</name>
</gene>
<dbReference type="Pfam" id="PF04167">
    <property type="entry name" value="DUF402"/>
    <property type="match status" value="1"/>
</dbReference>
<dbReference type="PIRSF" id="PIRSF018644">
    <property type="entry name" value="RNA-binding_FAU-1"/>
    <property type="match status" value="1"/>
</dbReference>
<dbReference type="RefSeq" id="WP_120083369.1">
    <property type="nucleotide sequence ID" value="NZ_QMDW01000003.1"/>
</dbReference>
<accession>A0A3A6Q251</accession>
<keyword evidence="1 6" id="KW-0698">rRNA processing</keyword>
<name>A0A3A6Q251_9EURY</name>
<evidence type="ECO:0000256" key="4">
    <source>
        <dbReference type="ARBA" id="ARBA00022801"/>
    </source>
</evidence>
<dbReference type="AlphaFoldDB" id="A0A3A6Q251"/>
<keyword evidence="3 6" id="KW-0255">Endonuclease</keyword>
<keyword evidence="4 6" id="KW-0378">Hydrolase</keyword>
<dbReference type="OrthoDB" id="84798at2157"/>
<organism evidence="8 9">
    <name type="scientific">Halonotius pteroides</name>
    <dbReference type="NCBI Taxonomy" id="268735"/>
    <lineage>
        <taxon>Archaea</taxon>
        <taxon>Methanobacteriati</taxon>
        <taxon>Methanobacteriota</taxon>
        <taxon>Stenosarchaea group</taxon>
        <taxon>Halobacteria</taxon>
        <taxon>Halobacteriales</taxon>
        <taxon>Haloferacaceae</taxon>
        <taxon>Halonotius</taxon>
    </lineage>
</organism>
<evidence type="ECO:0000259" key="7">
    <source>
        <dbReference type="PROSITE" id="PS50126"/>
    </source>
</evidence>
<evidence type="ECO:0000256" key="3">
    <source>
        <dbReference type="ARBA" id="ARBA00022759"/>
    </source>
</evidence>
<evidence type="ECO:0000256" key="2">
    <source>
        <dbReference type="ARBA" id="ARBA00022722"/>
    </source>
</evidence>
<evidence type="ECO:0000256" key="6">
    <source>
        <dbReference type="HAMAP-Rule" id="MF_01910"/>
    </source>
</evidence>
<dbReference type="GO" id="GO:0016891">
    <property type="term" value="F:RNA endonuclease activity producing 5'-phosphomonoesters, hydrolytic mechanism"/>
    <property type="evidence" value="ECO:0007669"/>
    <property type="project" value="UniProtKB-UniRule"/>
</dbReference>
<dbReference type="Proteomes" id="UP000281564">
    <property type="component" value="Unassembled WGS sequence"/>
</dbReference>
<sequence length="485" mass="52274">MSESTGNNRRVRVRGIYATALTKLALDASWTVVDASAPIERRFDADFDSAAHDVAIETTGDRQGVGVAGAPTAVESLTNRLADIGIDTCWWRDPAPVGTVIDGRITDTTGRGAIVDLGSVEGYLPFGAVERHIDTGETVRVQVRESTPPWSDSRHQLGGEIRVSTDLVTLRPEDGSPTVDSHDDAAARELLGMAELLEIDAPDGWRIRWQHAATDASMAELRGALETATAQAETVIAELAGDGVEDADGNETPREVFSQQAGTWCWFGRESRFALDRRRREVTETMAGHHRIKAGSENASSAVDFVESLCSGGEISDDDAGFPFAVVADNFGPTVGDEIAINHGKPDGRLFSLGSGTVTERDADSITLVRKLSGGGRYDGLDLPRSDGDTATTSFQEGRWWYPTVYRDRDGELIGTYVNVCTPLECFPDGVRYIDLHVDVLKYPDGTIERVDDDELDGAVDAGEISEELAEKARAVATALETSLS</sequence>
<comment type="caution">
    <text evidence="8">The sequence shown here is derived from an EMBL/GenBank/DDBJ whole genome shotgun (WGS) entry which is preliminary data.</text>
</comment>
<feature type="domain" description="S1 motif" evidence="7">
    <location>
        <begin position="98"/>
        <end position="166"/>
    </location>
</feature>
<dbReference type="InterPro" id="IPR050212">
    <property type="entry name" value="Ntdp-like"/>
</dbReference>
<comment type="similarity">
    <text evidence="6">Belongs to the FAU-1 family.</text>
</comment>
<evidence type="ECO:0000256" key="5">
    <source>
        <dbReference type="ARBA" id="ARBA00022884"/>
    </source>
</evidence>
<comment type="function">
    <text evidence="6">Probable RNase involved in rRNA stability through maturation and/or degradation of precursor rRNAs. Binds to RNA in loop regions with AU-rich sequences.</text>
</comment>
<dbReference type="EC" id="3.1.26.-" evidence="6"/>
<dbReference type="GO" id="GO:0035925">
    <property type="term" value="F:mRNA 3'-UTR AU-rich region binding"/>
    <property type="evidence" value="ECO:0007669"/>
    <property type="project" value="UniProtKB-UniRule"/>
</dbReference>
<keyword evidence="9" id="KW-1185">Reference proteome</keyword>
<evidence type="ECO:0000313" key="9">
    <source>
        <dbReference type="Proteomes" id="UP000281564"/>
    </source>
</evidence>
<proteinExistence type="inferred from homology"/>
<dbReference type="PANTHER" id="PTHR39159">
    <property type="match status" value="1"/>
</dbReference>
<dbReference type="InterPro" id="IPR035930">
    <property type="entry name" value="FomD-like_sf"/>
</dbReference>
<dbReference type="SMART" id="SM00316">
    <property type="entry name" value="S1"/>
    <property type="match status" value="1"/>
</dbReference>